<keyword evidence="5" id="KW-1185">Reference proteome</keyword>
<keyword evidence="1" id="KW-1245">Viral tail assembly</keyword>
<feature type="domain" description="Phage tail tape measure protein" evidence="3">
    <location>
        <begin position="135"/>
        <end position="333"/>
    </location>
</feature>
<dbReference type="InterPro" id="IPR010090">
    <property type="entry name" value="Phage_tape_meas"/>
</dbReference>
<dbReference type="GO" id="GO:0098003">
    <property type="term" value="P:viral tail assembly"/>
    <property type="evidence" value="ECO:0007669"/>
    <property type="project" value="UniProtKB-KW"/>
</dbReference>
<evidence type="ECO:0000313" key="4">
    <source>
        <dbReference type="EMBL" id="QYI86597.1"/>
    </source>
</evidence>
<evidence type="ECO:0000256" key="2">
    <source>
        <dbReference type="ARBA" id="ARBA00022612"/>
    </source>
</evidence>
<accession>A0AAE7WEM5</accession>
<dbReference type="Proteomes" id="UP000827296">
    <property type="component" value="Segment"/>
</dbReference>
<dbReference type="PANTHER" id="PTHR37813:SF1">
    <property type="entry name" value="FELS-2 PROPHAGE PROTEIN"/>
    <property type="match status" value="1"/>
</dbReference>
<evidence type="ECO:0000313" key="5">
    <source>
        <dbReference type="Proteomes" id="UP000827296"/>
    </source>
</evidence>
<organism evidence="4 5">
    <name type="scientific">Enterococcus phage SSsP-1</name>
    <dbReference type="NCBI Taxonomy" id="2859527"/>
    <lineage>
        <taxon>Viruses</taxon>
        <taxon>Duplodnaviria</taxon>
        <taxon>Heunggongvirae</taxon>
        <taxon>Uroviricota</taxon>
        <taxon>Caudoviricetes</taxon>
        <taxon>Saphexavirus</taxon>
        <taxon>Saphexavirus SSsP1</taxon>
    </lineage>
</organism>
<name>A0AAE7WEM5_9CAUD</name>
<proteinExistence type="predicted"/>
<dbReference type="Pfam" id="PF10145">
    <property type="entry name" value="PhageMin_Tail"/>
    <property type="match status" value="1"/>
</dbReference>
<evidence type="ECO:0000256" key="1">
    <source>
        <dbReference type="ARBA" id="ARBA00022465"/>
    </source>
</evidence>
<evidence type="ECO:0000259" key="3">
    <source>
        <dbReference type="Pfam" id="PF10145"/>
    </source>
</evidence>
<dbReference type="PANTHER" id="PTHR37813">
    <property type="entry name" value="FELS-2 PROPHAGE PROTEIN"/>
    <property type="match status" value="1"/>
</dbReference>
<keyword evidence="2" id="KW-1188">Viral release from host cell</keyword>
<dbReference type="NCBIfam" id="TIGR01760">
    <property type="entry name" value="tape_meas_TP901"/>
    <property type="match status" value="1"/>
</dbReference>
<sequence>MADKEMRIKVRVDNSDYTSKMKDMEGTQTRLGKSTEQTTGLFGRFFNKLTGGASLANSSMLGLGRSFLSTSVGFGTLTAAATPMAAAVMGAAEATKAAGRFAIDSIKDYSNFEGTLKQVQIIAGGTQADMDMLGDTAIEIGGKTSKGAQEVANAMVDFAKLGYTAKETSEAMKGIVYAAEASGSGVQETAGIVATALNVWNMEASKAEHVADVLAKTANETAADMQDMGYVLQYAGSSASLAGASLEDLSAMAGIMADNGIKGSKAGTSLRTAFTNLINPTDGAAAAMESLGVQFKDAEGKARPTMDVIYDLQDAVKGMDDIQIQELSTILFGKPGAAGMSFVLKSTKEQVQDLSKALVDSTGTAAKQAAEMRETMAGQLDQLGDSVDAIKLKVGRAFTDMFALDAVKGFNKALDGVDEGLSNFGKGFKRTSDLLETSNGLISGTKDANKFVEAVRDAGTNLTNIPFQESLAQSQVWGIGISKRAYETNEVMYQLNKSIQEFSFLPDDWEGKWGQASTILKDSVGQMELKLASAAAKGKPGGEADISGIMTQTIQENLPALQGALNEQVAVFGTANQSRLDALQTFFTNEKTLTDEQKSIMIQGELTHGQQLSDTIETNNTKILELYQSLGQQDYEQRQETGAAINALQQQNSEILQNIATTESSSIVETLKAQASSTGTITQQMANDSITAANQQYSETVAAASKQYVETVSSINHMSDESIAAAGTTRDELIEKARQQMVGTVDHAKTQKEQTVGEIQKIADKSEEVDGTHIQINADADTSSAMEELGQLAARINDVFRAFGETAGKIQGGIDGFESKLKQADKWIAGKVGGIFKARGGLTSGVGYGIGGGNAQYSPMATAVGVGTQLGQGGINQGVIHNERGREVTMPIQNATYMRPFAAAVANELQAMGGGLGGGGVQEVIVPLYINDREFARATNKAMTEEQQRVKRIANRAVGKK</sequence>
<dbReference type="EMBL" id="MZ333457">
    <property type="protein sequence ID" value="QYI86597.1"/>
    <property type="molecule type" value="Genomic_DNA"/>
</dbReference>
<reference evidence="4 5" key="1">
    <citation type="journal article" date="2022" name="Viruses">
        <title>Two Novel Lytic Bacteriophages Infecting Enterococcus spp. Are Promising Candidates for Targeted Antibacterial Therapy.</title>
        <authorList>
            <person name="Tkachev P.V."/>
            <person name="Pchelin I.M."/>
            <person name="Azarov D.V."/>
            <person name="Gorshkov A.N."/>
            <person name="Shamova O.V."/>
            <person name="Dmitriev A.V."/>
            <person name="Goncharov A.E."/>
        </authorList>
    </citation>
    <scope>NUCLEOTIDE SEQUENCE [LARGE SCALE GENOMIC DNA]</scope>
</reference>
<protein>
    <submittedName>
        <fullName evidence="4">Tape measure protein</fullName>
    </submittedName>
</protein>